<organism evidence="1 2">
    <name type="scientific">Gemmata algarum</name>
    <dbReference type="NCBI Taxonomy" id="2975278"/>
    <lineage>
        <taxon>Bacteria</taxon>
        <taxon>Pseudomonadati</taxon>
        <taxon>Planctomycetota</taxon>
        <taxon>Planctomycetia</taxon>
        <taxon>Gemmatales</taxon>
        <taxon>Gemmataceae</taxon>
        <taxon>Gemmata</taxon>
    </lineage>
</organism>
<evidence type="ECO:0008006" key="3">
    <source>
        <dbReference type="Google" id="ProtNLM"/>
    </source>
</evidence>
<dbReference type="EMBL" id="JAXBLV010000056">
    <property type="protein sequence ID" value="MDY3558749.1"/>
    <property type="molecule type" value="Genomic_DNA"/>
</dbReference>
<proteinExistence type="predicted"/>
<comment type="caution">
    <text evidence="1">The sequence shown here is derived from an EMBL/GenBank/DDBJ whole genome shotgun (WGS) entry which is preliminary data.</text>
</comment>
<gene>
    <name evidence="1" type="ORF">R5W23_005906</name>
</gene>
<dbReference type="Proteomes" id="UP001272242">
    <property type="component" value="Unassembled WGS sequence"/>
</dbReference>
<evidence type="ECO:0000313" key="2">
    <source>
        <dbReference type="Proteomes" id="UP001272242"/>
    </source>
</evidence>
<dbReference type="RefSeq" id="WP_320685632.1">
    <property type="nucleotide sequence ID" value="NZ_JAXBLV010000056.1"/>
</dbReference>
<protein>
    <recommendedName>
        <fullName evidence="3">XRE family transcriptional regulator</fullName>
    </recommendedName>
</protein>
<reference evidence="2" key="1">
    <citation type="journal article" date="2023" name="Mar. Drugs">
        <title>Gemmata algarum, a Novel Planctomycete Isolated from an Algal Mat, Displays Antimicrobial Activity.</title>
        <authorList>
            <person name="Kumar G."/>
            <person name="Kallscheuer N."/>
            <person name="Kashif M."/>
            <person name="Ahamad S."/>
            <person name="Jagadeeshwari U."/>
            <person name="Pannikurungottu S."/>
            <person name="Haufschild T."/>
            <person name="Kabuu M."/>
            <person name="Sasikala C."/>
            <person name="Jogler C."/>
            <person name="Ramana C."/>
        </authorList>
    </citation>
    <scope>NUCLEOTIDE SEQUENCE [LARGE SCALE GENOMIC DNA]</scope>
    <source>
        <strain evidence="2">JC673</strain>
    </source>
</reference>
<keyword evidence="2" id="KW-1185">Reference proteome</keyword>
<evidence type="ECO:0000313" key="1">
    <source>
        <dbReference type="EMBL" id="MDY3558749.1"/>
    </source>
</evidence>
<accession>A0ABU5EYM4</accession>
<sequence>MTTFPLDRLAERASTEPFFLGSRLKAFAARERLDDPALAARLGCAVPVLAQVRLCRAPRLDSSATYREDVTAIATKFGLSTVALAEAAKAVPVEALGPAGATEPAGAVLAARDRGTTS</sequence>
<name>A0ABU5EYM4_9BACT</name>